<dbReference type="GO" id="GO:0003677">
    <property type="term" value="F:DNA binding"/>
    <property type="evidence" value="ECO:0007669"/>
    <property type="project" value="InterPro"/>
</dbReference>
<evidence type="ECO:0000256" key="1">
    <source>
        <dbReference type="SAM" id="Coils"/>
    </source>
</evidence>
<dbReference type="CDD" id="cd03770">
    <property type="entry name" value="SR_TndX_transposase"/>
    <property type="match status" value="1"/>
</dbReference>
<dbReference type="Pfam" id="PF13408">
    <property type="entry name" value="Zn_ribbon_recom"/>
    <property type="match status" value="1"/>
</dbReference>
<gene>
    <name evidence="4" type="primary">tndX</name>
</gene>
<dbReference type="PATRIC" id="fig|1311.492.peg.1347"/>
<accession>A0A0K0TPX3</accession>
<dbReference type="InterPro" id="IPR011109">
    <property type="entry name" value="DNA_bind_recombinase_dom"/>
</dbReference>
<dbReference type="GO" id="GO:0000150">
    <property type="term" value="F:DNA strand exchange activity"/>
    <property type="evidence" value="ECO:0007669"/>
    <property type="project" value="InterPro"/>
</dbReference>
<dbReference type="Pfam" id="PF14287">
    <property type="entry name" value="DUF4368"/>
    <property type="match status" value="1"/>
</dbReference>
<dbReference type="Pfam" id="PF07508">
    <property type="entry name" value="Recombinase"/>
    <property type="match status" value="1"/>
</dbReference>
<dbReference type="SUPFAM" id="SSF53041">
    <property type="entry name" value="Resolvase-like"/>
    <property type="match status" value="1"/>
</dbReference>
<dbReference type="RefSeq" id="WP_047198685.1">
    <property type="nucleotide sequence ID" value="NZ_AP018935.1"/>
</dbReference>
<sequence>MIQTNSNHFSFKAAIYCRLSKDDEQKGESASIQNQKELLENYVKSRGWSIYDVYIDDGYTGLNTNRPSFQRLIRDIENKKVDIVITKDLSRLGRNYLQTGYYTENFFPKNNVRYIALNDGVDTFQENNEIVPFKNVLNEFYSRDVSKKMKSAYMTRARQGKFIGCLAPIGYRKDNDDPHKLVIDDETSWIVEKIFDLAFSGYGVQAIRRRLFEEKIPTPTWWNRKKGLRNKKTKLEMTVDGGEYWWDCTTLKEIIENPVYIGHIASQKVNYKFKVGWLSDKPKEEWIIVENTHEPIISEDIYNIANEKLKSRRRPFKNGEESIFAGIVKCPDCGKSLNLGRNKSKKREKLLTCNTYRRYGKSLCSQHRIYYDTLYEIVLKDIRKNAEIALKDEKEIIKALEKSREIDNEEEQKFIMDKIYEDQIRVEDLTKKIERLYDDWLDNKISESNFQNILEKSQKEQDYLNQRIEDNQKLIVKEDLEDINVKKWIELIKKHRDIKKLDKETLNELISKIYVHEKEVVNGEITQTIDIYYNFIGNTDTLQVFYNL</sequence>
<feature type="domain" description="Resolvase/invertase-type recombinase catalytic" evidence="2">
    <location>
        <begin position="12"/>
        <end position="160"/>
    </location>
</feature>
<dbReference type="PANTHER" id="PTHR30461:SF23">
    <property type="entry name" value="DNA RECOMBINASE-RELATED"/>
    <property type="match status" value="1"/>
</dbReference>
<dbReference type="AlphaFoldDB" id="A0A0K0TPX3"/>
<keyword evidence="1" id="KW-0175">Coiled coil</keyword>
<dbReference type="PROSITE" id="PS51737">
    <property type="entry name" value="RECOMBINASE_DNA_BIND"/>
    <property type="match status" value="1"/>
</dbReference>
<proteinExistence type="predicted"/>
<dbReference type="InterPro" id="IPR025378">
    <property type="entry name" value="DUF4368"/>
</dbReference>
<name>A0A0K0TPX3_STRAG</name>
<feature type="coiled-coil region" evidence="1">
    <location>
        <begin position="383"/>
        <end position="410"/>
    </location>
</feature>
<dbReference type="PROSITE" id="PS51736">
    <property type="entry name" value="RECOMBINASES_3"/>
    <property type="match status" value="1"/>
</dbReference>
<reference evidence="4" key="1">
    <citation type="submission" date="2015-03" db="EMBL/GenBank/DDBJ databases">
        <title>Characterization of ICESagTR7, a new composite element with an embedded IMESp2907.</title>
        <authorList>
            <person name="Mingoia M."/>
            <person name="Morici E."/>
            <person name="Marini E."/>
            <person name="Brenciani A."/>
            <person name="Giovanetti E."/>
            <person name="Varaldo P.E."/>
        </authorList>
    </citation>
    <scope>NUCLEOTIDE SEQUENCE</scope>
    <source>
        <strain evidence="4">TR7</strain>
    </source>
</reference>
<evidence type="ECO:0000313" key="4">
    <source>
        <dbReference type="EMBL" id="AKR53633.1"/>
    </source>
</evidence>
<dbReference type="Gene3D" id="3.40.50.1390">
    <property type="entry name" value="Resolvase, N-terminal catalytic domain"/>
    <property type="match status" value="1"/>
</dbReference>
<dbReference type="EMBL" id="KP898896">
    <property type="protein sequence ID" value="AKR53633.1"/>
    <property type="molecule type" value="Genomic_DNA"/>
</dbReference>
<dbReference type="Pfam" id="PF00239">
    <property type="entry name" value="Resolvase"/>
    <property type="match status" value="1"/>
</dbReference>
<dbReference type="InterPro" id="IPR038109">
    <property type="entry name" value="DNA_bind_recomb_sf"/>
</dbReference>
<organism evidence="4">
    <name type="scientific">Streptococcus agalactiae</name>
    <dbReference type="NCBI Taxonomy" id="1311"/>
    <lineage>
        <taxon>Bacteria</taxon>
        <taxon>Bacillati</taxon>
        <taxon>Bacillota</taxon>
        <taxon>Bacilli</taxon>
        <taxon>Lactobacillales</taxon>
        <taxon>Streptococcaceae</taxon>
        <taxon>Streptococcus</taxon>
    </lineage>
</organism>
<dbReference type="SMART" id="SM00857">
    <property type="entry name" value="Resolvase"/>
    <property type="match status" value="1"/>
</dbReference>
<feature type="domain" description="Recombinase" evidence="3">
    <location>
        <begin position="168"/>
        <end position="315"/>
    </location>
</feature>
<dbReference type="PANTHER" id="PTHR30461">
    <property type="entry name" value="DNA-INVERTASE FROM LAMBDOID PROPHAGE"/>
    <property type="match status" value="1"/>
</dbReference>
<dbReference type="InterPro" id="IPR050639">
    <property type="entry name" value="SSR_resolvase"/>
</dbReference>
<dbReference type="InterPro" id="IPR006119">
    <property type="entry name" value="Resolv_N"/>
</dbReference>
<evidence type="ECO:0000259" key="2">
    <source>
        <dbReference type="PROSITE" id="PS51736"/>
    </source>
</evidence>
<evidence type="ECO:0000259" key="3">
    <source>
        <dbReference type="PROSITE" id="PS51737"/>
    </source>
</evidence>
<dbReference type="InterPro" id="IPR025827">
    <property type="entry name" value="Zn_ribbon_recom_dom"/>
</dbReference>
<dbReference type="InterPro" id="IPR036162">
    <property type="entry name" value="Resolvase-like_N_sf"/>
</dbReference>
<protein>
    <submittedName>
        <fullName evidence="4">Ser_recombinase superfamily protein</fullName>
    </submittedName>
</protein>
<dbReference type="Gene3D" id="3.90.1750.20">
    <property type="entry name" value="Putative Large Serine Recombinase, Chain B, Domain 2"/>
    <property type="match status" value="1"/>
</dbReference>